<dbReference type="EMBL" id="QVNQ01000002">
    <property type="protein sequence ID" value="RFS86555.1"/>
    <property type="molecule type" value="Genomic_DNA"/>
</dbReference>
<gene>
    <name evidence="2" type="ORF">D0T12_08290</name>
</gene>
<name>A0A372GMI6_9ACTN</name>
<dbReference type="OrthoDB" id="3483392at2"/>
<comment type="caution">
    <text evidence="2">The sequence shown here is derived from an EMBL/GenBank/DDBJ whole genome shotgun (WGS) entry which is preliminary data.</text>
</comment>
<sequence>MNEAQWRKSSRSNESGDACVEIAGTLKTIAIRDSKDPDGANLIMSHRDFQRLIDRLKYH</sequence>
<accession>A0A372GMI6</accession>
<dbReference type="AlphaFoldDB" id="A0A372GMI6"/>
<organism evidence="2 3">
    <name type="scientific">Actinomadura spongiicola</name>
    <dbReference type="NCBI Taxonomy" id="2303421"/>
    <lineage>
        <taxon>Bacteria</taxon>
        <taxon>Bacillati</taxon>
        <taxon>Actinomycetota</taxon>
        <taxon>Actinomycetes</taxon>
        <taxon>Streptosporangiales</taxon>
        <taxon>Thermomonosporaceae</taxon>
        <taxon>Actinomadura</taxon>
    </lineage>
</organism>
<dbReference type="RefSeq" id="WP_117398837.1">
    <property type="nucleotide sequence ID" value="NZ_QVNQ01000002.1"/>
</dbReference>
<reference evidence="2 3" key="1">
    <citation type="submission" date="2018-08" db="EMBL/GenBank/DDBJ databases">
        <title>Actinomadura spongicola sp. nov., isolated from marine sponge Leucetta chagosensis.</title>
        <authorList>
            <person name="Li L."/>
            <person name="Lin H.W."/>
        </authorList>
    </citation>
    <scope>NUCLEOTIDE SEQUENCE [LARGE SCALE GENOMIC DNA]</scope>
    <source>
        <strain evidence="2 3">LHW52907</strain>
    </source>
</reference>
<evidence type="ECO:0000313" key="3">
    <source>
        <dbReference type="Proteomes" id="UP000262882"/>
    </source>
</evidence>
<dbReference type="InterPro" id="IPR007278">
    <property type="entry name" value="DUF397"/>
</dbReference>
<keyword evidence="3" id="KW-1185">Reference proteome</keyword>
<dbReference type="Proteomes" id="UP000262882">
    <property type="component" value="Unassembled WGS sequence"/>
</dbReference>
<evidence type="ECO:0000259" key="1">
    <source>
        <dbReference type="Pfam" id="PF04149"/>
    </source>
</evidence>
<evidence type="ECO:0000313" key="2">
    <source>
        <dbReference type="EMBL" id="RFS86555.1"/>
    </source>
</evidence>
<feature type="domain" description="DUF397" evidence="1">
    <location>
        <begin position="4"/>
        <end position="57"/>
    </location>
</feature>
<dbReference type="Pfam" id="PF04149">
    <property type="entry name" value="DUF397"/>
    <property type="match status" value="1"/>
</dbReference>
<protein>
    <submittedName>
        <fullName evidence="2">DUF397 domain-containing protein</fullName>
    </submittedName>
</protein>
<proteinExistence type="predicted"/>